<organism evidence="2 3">
    <name type="scientific">Williamsia sterculiae</name>
    <dbReference type="NCBI Taxonomy" id="1344003"/>
    <lineage>
        <taxon>Bacteria</taxon>
        <taxon>Bacillati</taxon>
        <taxon>Actinomycetota</taxon>
        <taxon>Actinomycetes</taxon>
        <taxon>Mycobacteriales</taxon>
        <taxon>Nocardiaceae</taxon>
        <taxon>Williamsia</taxon>
    </lineage>
</organism>
<dbReference type="AlphaFoldDB" id="A0A1N7DVE2"/>
<keyword evidence="3" id="KW-1185">Reference proteome</keyword>
<feature type="region of interest" description="Disordered" evidence="1">
    <location>
        <begin position="46"/>
        <end position="66"/>
    </location>
</feature>
<evidence type="ECO:0000313" key="2">
    <source>
        <dbReference type="EMBL" id="SIR79827.1"/>
    </source>
</evidence>
<evidence type="ECO:0000256" key="1">
    <source>
        <dbReference type="SAM" id="MobiDB-lite"/>
    </source>
</evidence>
<evidence type="ECO:0000313" key="3">
    <source>
        <dbReference type="Proteomes" id="UP000186218"/>
    </source>
</evidence>
<name>A0A1N7DVE2_9NOCA</name>
<sequence length="280" mass="29027">MTSTEVSEAPVSDGAGVADKVADLRRRLAVMSRTRNPDSVVHQAVVPRSVEPGRGSGSVAPASEQPDREVIGVPEVLSSLLVDGGLTRGTVVSVAGARSVVTALVARVTADGGHVAVVGASQLSLLAAAEMGADLSRIATIDDPGADRVEIAAVLLDGLDLVVLGLGGLSVVPSRARVVMARARAKGSVLMVLDGTWPGVQTHITAEVTDYRHAPVRRSGYGRIAGFSLRVRARGRGRGRPGDELRVDVIQRDGVVGLVGRDVGETVGEQRVRPDLRVAN</sequence>
<gene>
    <name evidence="2" type="ORF">SAMN05445060_0939</name>
</gene>
<evidence type="ECO:0008006" key="4">
    <source>
        <dbReference type="Google" id="ProtNLM"/>
    </source>
</evidence>
<dbReference type="Proteomes" id="UP000186218">
    <property type="component" value="Unassembled WGS sequence"/>
</dbReference>
<dbReference type="EMBL" id="FTNT01000002">
    <property type="protein sequence ID" value="SIR79827.1"/>
    <property type="molecule type" value="Genomic_DNA"/>
</dbReference>
<dbReference type="STRING" id="1344003.SAMN05445060_0939"/>
<protein>
    <recommendedName>
        <fullName evidence="4">Protein RecA</fullName>
    </recommendedName>
</protein>
<accession>A0A1N7DVE2</accession>
<reference evidence="2 3" key="1">
    <citation type="submission" date="2017-01" db="EMBL/GenBank/DDBJ databases">
        <authorList>
            <person name="Mah S.A."/>
            <person name="Swanson W.J."/>
            <person name="Moy G.W."/>
            <person name="Vacquier V.D."/>
        </authorList>
    </citation>
    <scope>NUCLEOTIDE SEQUENCE [LARGE SCALE GENOMIC DNA]</scope>
    <source>
        <strain evidence="2 3">CPCC 203464</strain>
    </source>
</reference>
<proteinExistence type="predicted"/>